<dbReference type="GO" id="GO:0005975">
    <property type="term" value="P:carbohydrate metabolic process"/>
    <property type="evidence" value="ECO:0007669"/>
    <property type="project" value="InterPro"/>
</dbReference>
<organism evidence="3">
    <name type="scientific">hydrothermal vent metagenome</name>
    <dbReference type="NCBI Taxonomy" id="652676"/>
    <lineage>
        <taxon>unclassified sequences</taxon>
        <taxon>metagenomes</taxon>
        <taxon>ecological metagenomes</taxon>
    </lineage>
</organism>
<evidence type="ECO:0000256" key="1">
    <source>
        <dbReference type="ARBA" id="ARBA00008558"/>
    </source>
</evidence>
<dbReference type="InterPro" id="IPR010819">
    <property type="entry name" value="AGE/CE"/>
</dbReference>
<gene>
    <name evidence="3" type="ORF">MNBD_ALPHA01-714</name>
</gene>
<accession>A0A3B0SL85</accession>
<keyword evidence="2 3" id="KW-0413">Isomerase</keyword>
<dbReference type="SUPFAM" id="SSF48208">
    <property type="entry name" value="Six-hairpin glycosidases"/>
    <property type="match status" value="1"/>
</dbReference>
<dbReference type="PANTHER" id="PTHR15108">
    <property type="entry name" value="N-ACYLGLUCOSAMINE-2-EPIMERASE"/>
    <property type="match status" value="1"/>
</dbReference>
<dbReference type="InterPro" id="IPR008928">
    <property type="entry name" value="6-hairpin_glycosidase_sf"/>
</dbReference>
<dbReference type="Gene3D" id="1.50.10.10">
    <property type="match status" value="1"/>
</dbReference>
<dbReference type="EMBL" id="UOEJ01000245">
    <property type="protein sequence ID" value="VAW06575.1"/>
    <property type="molecule type" value="Genomic_DNA"/>
</dbReference>
<dbReference type="GO" id="GO:0050089">
    <property type="term" value="F:mannose isomerase activity"/>
    <property type="evidence" value="ECO:0007669"/>
    <property type="project" value="UniProtKB-EC"/>
</dbReference>
<proteinExistence type="inferred from homology"/>
<protein>
    <submittedName>
        <fullName evidence="3">D-mannose isomerase</fullName>
        <ecNumber evidence="3">5.3.1.7</ecNumber>
    </submittedName>
</protein>
<dbReference type="InterPro" id="IPR012341">
    <property type="entry name" value="6hp_glycosidase-like_sf"/>
</dbReference>
<name>A0A3B0SL85_9ZZZZ</name>
<evidence type="ECO:0000256" key="2">
    <source>
        <dbReference type="ARBA" id="ARBA00023235"/>
    </source>
</evidence>
<sequence>MKAAYQDNPQPDFRSKEFLTDHVRSILSFYYPQCIDQLNGGYFQHFDVNGKVDVTNGQRHLVSSSRLTINFAVAARLFGDQDLLAAARHGVKFLRDHHRNRSTGGYAWMLEGGQVSDGDNHCYGIAFVLMAYARSYAAGADELYDYIAETFHLLERYFWREQDQLYLETRDENFEATSSYRGQNSNMHCCEALISAYEATGEQVYLDRALVIARRITVDMAAQCDGRIWEHYNDRWQADFDYNCHDIENKLRPWGYQPGHFTEWTKLLLLLNKHHPQDWLQRRAKELFDKAMEVAFDGCHSGLQYGFSPSGEICSDGKYSWVQAETIVAAAMLATQQNNNIYWCIYQQFWQYVWRYMIDHEQKCWHRNLTRDNKIIAPSTVAMGRTDYHSICACIEIIDL</sequence>
<evidence type="ECO:0000313" key="3">
    <source>
        <dbReference type="EMBL" id="VAW06575.1"/>
    </source>
</evidence>
<comment type="similarity">
    <text evidence="1">Belongs to the N-acylglucosamine 2-epimerase family.</text>
</comment>
<dbReference type="AlphaFoldDB" id="A0A3B0SL85"/>
<dbReference type="EC" id="5.3.1.7" evidence="3"/>
<reference evidence="3" key="1">
    <citation type="submission" date="2018-06" db="EMBL/GenBank/DDBJ databases">
        <authorList>
            <person name="Zhirakovskaya E."/>
        </authorList>
    </citation>
    <scope>NUCLEOTIDE SEQUENCE</scope>
</reference>
<dbReference type="Pfam" id="PF07221">
    <property type="entry name" value="GlcNAc_2-epim"/>
    <property type="match status" value="1"/>
</dbReference>